<name>W0RHG4_9BACT</name>
<gene>
    <name evidence="2" type="ORF">J421_2330</name>
</gene>
<dbReference type="EMBL" id="CP007128">
    <property type="protein sequence ID" value="AHG89867.1"/>
    <property type="molecule type" value="Genomic_DNA"/>
</dbReference>
<feature type="compositionally biased region" description="Basic and acidic residues" evidence="1">
    <location>
        <begin position="137"/>
        <end position="159"/>
    </location>
</feature>
<dbReference type="InParanoid" id="W0RHG4"/>
<evidence type="ECO:0000256" key="1">
    <source>
        <dbReference type="SAM" id="MobiDB-lite"/>
    </source>
</evidence>
<organism evidence="2 3">
    <name type="scientific">Gemmatirosa kalamazoonensis</name>
    <dbReference type="NCBI Taxonomy" id="861299"/>
    <lineage>
        <taxon>Bacteria</taxon>
        <taxon>Pseudomonadati</taxon>
        <taxon>Gemmatimonadota</taxon>
        <taxon>Gemmatimonadia</taxon>
        <taxon>Gemmatimonadales</taxon>
        <taxon>Gemmatimonadaceae</taxon>
        <taxon>Gemmatirosa</taxon>
    </lineage>
</organism>
<dbReference type="STRING" id="861299.J421_2330"/>
<feature type="compositionally biased region" description="Basic and acidic residues" evidence="1">
    <location>
        <begin position="59"/>
        <end position="69"/>
    </location>
</feature>
<dbReference type="RefSeq" id="WP_025411350.1">
    <property type="nucleotide sequence ID" value="NZ_CP007128.1"/>
</dbReference>
<protein>
    <submittedName>
        <fullName evidence="2">Uncharacterized protein</fullName>
    </submittedName>
</protein>
<feature type="region of interest" description="Disordered" evidence="1">
    <location>
        <begin position="1"/>
        <end position="159"/>
    </location>
</feature>
<feature type="compositionally biased region" description="Basic and acidic residues" evidence="1">
    <location>
        <begin position="1"/>
        <end position="51"/>
    </location>
</feature>
<evidence type="ECO:0000313" key="3">
    <source>
        <dbReference type="Proteomes" id="UP000019151"/>
    </source>
</evidence>
<dbReference type="Proteomes" id="UP000019151">
    <property type="component" value="Chromosome"/>
</dbReference>
<dbReference type="KEGG" id="gba:J421_2330"/>
<evidence type="ECO:0000313" key="2">
    <source>
        <dbReference type="EMBL" id="AHG89867.1"/>
    </source>
</evidence>
<proteinExistence type="predicted"/>
<feature type="compositionally biased region" description="Basic and acidic residues" evidence="1">
    <location>
        <begin position="76"/>
        <end position="88"/>
    </location>
</feature>
<accession>W0RHG4</accession>
<dbReference type="AlphaFoldDB" id="W0RHG4"/>
<reference evidence="2 3" key="1">
    <citation type="journal article" date="2014" name="Genome Announc.">
        <title>Genome Sequence and Methylome of Soil Bacterium Gemmatirosa kalamazoonensis KBS708T, a Member of the Rarely Cultivated Gemmatimonadetes Phylum.</title>
        <authorList>
            <person name="Debruyn J.M."/>
            <person name="Radosevich M."/>
            <person name="Wommack K.E."/>
            <person name="Polson S.W."/>
            <person name="Hauser L.J."/>
            <person name="Fawaz M.N."/>
            <person name="Korlach J."/>
            <person name="Tsai Y.C."/>
        </authorList>
    </citation>
    <scope>NUCLEOTIDE SEQUENCE [LARGE SCALE GENOMIC DNA]</scope>
    <source>
        <strain evidence="2 3">KBS708</strain>
    </source>
</reference>
<dbReference type="HOGENOM" id="CLU_1658301_0_0_0"/>
<sequence length="159" mass="17663">MADNERDRYRDNDDVRQIDDPATRNDVKSDSRNEARGDARESIGNHARGTDTDAAGRSGNDRQRSRSDLPDQYDEDLARDNRRGREGEGMSDLAMDTRSGAAGFADVPPSEPHTGDTRHGWRAHAQQGHAQSPVELTHSEPPPKKEGHGATDLQRKPER</sequence>
<keyword evidence="3" id="KW-1185">Reference proteome</keyword>